<proteinExistence type="predicted"/>
<evidence type="ECO:0008006" key="4">
    <source>
        <dbReference type="Google" id="ProtNLM"/>
    </source>
</evidence>
<evidence type="ECO:0000256" key="1">
    <source>
        <dbReference type="SAM" id="MobiDB-lite"/>
    </source>
</evidence>
<sequence>MSEVMIAEVMVVVVVEQGFTSNTCNVIAPLSEAFRSTEATWSRTKIPCTIVYRLQMLKGSGYYGGLTLHPSSSLTLYTLLSQHMIYTVKVALSAGNWPWKHQVHTAPVEAWSPWSKQCGMPGHPSGHGAGTPAHYRRVPTDLKAGSLSTAPPMPRKRKRVSSGVTVKGV</sequence>
<gene>
    <name evidence="2" type="ORF">PoB_002551800</name>
</gene>
<comment type="caution">
    <text evidence="2">The sequence shown here is derived from an EMBL/GenBank/DDBJ whole genome shotgun (WGS) entry which is preliminary data.</text>
</comment>
<accession>A0AAV3ZX47</accession>
<dbReference type="AlphaFoldDB" id="A0AAV3ZX47"/>
<organism evidence="2 3">
    <name type="scientific">Plakobranchus ocellatus</name>
    <dbReference type="NCBI Taxonomy" id="259542"/>
    <lineage>
        <taxon>Eukaryota</taxon>
        <taxon>Metazoa</taxon>
        <taxon>Spiralia</taxon>
        <taxon>Lophotrochozoa</taxon>
        <taxon>Mollusca</taxon>
        <taxon>Gastropoda</taxon>
        <taxon>Heterobranchia</taxon>
        <taxon>Euthyneura</taxon>
        <taxon>Panpulmonata</taxon>
        <taxon>Sacoglossa</taxon>
        <taxon>Placobranchoidea</taxon>
        <taxon>Plakobranchidae</taxon>
        <taxon>Plakobranchus</taxon>
    </lineage>
</organism>
<name>A0AAV3ZX47_9GAST</name>
<dbReference type="Proteomes" id="UP000735302">
    <property type="component" value="Unassembled WGS sequence"/>
</dbReference>
<evidence type="ECO:0000313" key="3">
    <source>
        <dbReference type="Proteomes" id="UP000735302"/>
    </source>
</evidence>
<keyword evidence="3" id="KW-1185">Reference proteome</keyword>
<reference evidence="2 3" key="1">
    <citation type="journal article" date="2021" name="Elife">
        <title>Chloroplast acquisition without the gene transfer in kleptoplastic sea slugs, Plakobranchus ocellatus.</title>
        <authorList>
            <person name="Maeda T."/>
            <person name="Takahashi S."/>
            <person name="Yoshida T."/>
            <person name="Shimamura S."/>
            <person name="Takaki Y."/>
            <person name="Nagai Y."/>
            <person name="Toyoda A."/>
            <person name="Suzuki Y."/>
            <person name="Arimoto A."/>
            <person name="Ishii H."/>
            <person name="Satoh N."/>
            <person name="Nishiyama T."/>
            <person name="Hasebe M."/>
            <person name="Maruyama T."/>
            <person name="Minagawa J."/>
            <person name="Obokata J."/>
            <person name="Shigenobu S."/>
        </authorList>
    </citation>
    <scope>NUCLEOTIDE SEQUENCE [LARGE SCALE GENOMIC DNA]</scope>
</reference>
<dbReference type="EMBL" id="BLXT01002928">
    <property type="protein sequence ID" value="GFN99012.1"/>
    <property type="molecule type" value="Genomic_DNA"/>
</dbReference>
<evidence type="ECO:0000313" key="2">
    <source>
        <dbReference type="EMBL" id="GFN99012.1"/>
    </source>
</evidence>
<protein>
    <recommendedName>
        <fullName evidence="4">Fibronectin type-III domain-containing protein</fullName>
    </recommendedName>
</protein>
<feature type="region of interest" description="Disordered" evidence="1">
    <location>
        <begin position="143"/>
        <end position="169"/>
    </location>
</feature>